<dbReference type="AlphaFoldDB" id="A0A843YS65"/>
<evidence type="ECO:0000313" key="1">
    <source>
        <dbReference type="EMBL" id="MQR02579.1"/>
    </source>
</evidence>
<dbReference type="Proteomes" id="UP000451565">
    <property type="component" value="Unassembled WGS sequence"/>
</dbReference>
<dbReference type="OrthoDB" id="9181325at2"/>
<dbReference type="EMBL" id="WINI01000010">
    <property type="protein sequence ID" value="MQR02579.1"/>
    <property type="molecule type" value="Genomic_DNA"/>
</dbReference>
<comment type="caution">
    <text evidence="1">The sequence shown here is derived from an EMBL/GenBank/DDBJ whole genome shotgun (WGS) entry which is preliminary data.</text>
</comment>
<dbReference type="RefSeq" id="WP_153236211.1">
    <property type="nucleotide sequence ID" value="NZ_WINI01000010.1"/>
</dbReference>
<gene>
    <name evidence="1" type="ORF">GEV47_18030</name>
</gene>
<organism evidence="1 2">
    <name type="scientific">Glaciimonas soli</name>
    <dbReference type="NCBI Taxonomy" id="2590999"/>
    <lineage>
        <taxon>Bacteria</taxon>
        <taxon>Pseudomonadati</taxon>
        <taxon>Pseudomonadota</taxon>
        <taxon>Betaproteobacteria</taxon>
        <taxon>Burkholderiales</taxon>
        <taxon>Oxalobacteraceae</taxon>
        <taxon>Glaciimonas</taxon>
    </lineage>
</organism>
<protein>
    <recommendedName>
        <fullName evidence="3">Guanylate cyclase domain-containing protein</fullName>
    </recommendedName>
</protein>
<accession>A0A843YS65</accession>
<evidence type="ECO:0000313" key="2">
    <source>
        <dbReference type="Proteomes" id="UP000451565"/>
    </source>
</evidence>
<sequence length="247" mass="28161">MPETTEIGRGTEHTVEQKYVAFCDILGFSNSVVTEFDQTLSLYISLAQYITTWEYSDQVNVTMYSDSILITSSELPPLLGAVQLLWFYCLQNNFMLRGGIAFGKYWEDRRDTHLLMVSDALINAVKLEKMVGVPAVVISDDIVIPENYWFERFQNGPYASSLLHFRDRNIVNPFNPAWGTSAAMRARLLMEKSPTHSNKYLWFLALYDALKAGNILIPEATYQSFIDRGILAFVPSESQPETRQSNK</sequence>
<proteinExistence type="predicted"/>
<keyword evidence="2" id="KW-1185">Reference proteome</keyword>
<reference evidence="1 2" key="1">
    <citation type="submission" date="2019-10" db="EMBL/GenBank/DDBJ databases">
        <title>Glaciimonas soli sp. nov., a psychrophilic bacterium isolated from the forest soil of a high elevation mountain in Taiwan.</title>
        <authorList>
            <person name="Wang L.-T."/>
            <person name="Shieh W.Y."/>
        </authorList>
    </citation>
    <scope>NUCLEOTIDE SEQUENCE [LARGE SCALE GENOMIC DNA]</scope>
    <source>
        <strain evidence="1 2">GS1</strain>
    </source>
</reference>
<evidence type="ECO:0008006" key="3">
    <source>
        <dbReference type="Google" id="ProtNLM"/>
    </source>
</evidence>
<name>A0A843YS65_9BURK</name>